<name>A0A644YC73_9ZZZZ</name>
<comment type="caution">
    <text evidence="2">The sequence shown here is derived from an EMBL/GenBank/DDBJ whole genome shotgun (WGS) entry which is preliminary data.</text>
</comment>
<protein>
    <recommendedName>
        <fullName evidence="1">Xylose isomerase-like TIM barrel domain-containing protein</fullName>
    </recommendedName>
</protein>
<evidence type="ECO:0000313" key="2">
    <source>
        <dbReference type="EMBL" id="MPM25777.1"/>
    </source>
</evidence>
<gene>
    <name evidence="2" type="ORF">SDC9_72277</name>
</gene>
<organism evidence="2">
    <name type="scientific">bioreactor metagenome</name>
    <dbReference type="NCBI Taxonomy" id="1076179"/>
    <lineage>
        <taxon>unclassified sequences</taxon>
        <taxon>metagenomes</taxon>
        <taxon>ecological metagenomes</taxon>
    </lineage>
</organism>
<dbReference type="InterPro" id="IPR036237">
    <property type="entry name" value="Xyl_isomerase-like_sf"/>
</dbReference>
<accession>A0A644YC73</accession>
<dbReference type="AlphaFoldDB" id="A0A644YC73"/>
<proteinExistence type="predicted"/>
<dbReference type="SUPFAM" id="SSF51658">
    <property type="entry name" value="Xylose isomerase-like"/>
    <property type="match status" value="1"/>
</dbReference>
<dbReference type="InterPro" id="IPR013022">
    <property type="entry name" value="Xyl_isomerase-like_TIM-brl"/>
</dbReference>
<dbReference type="EMBL" id="VSSQ01004577">
    <property type="protein sequence ID" value="MPM25777.1"/>
    <property type="molecule type" value="Genomic_DNA"/>
</dbReference>
<dbReference type="InterPro" id="IPR050312">
    <property type="entry name" value="IolE/XylAMocC-like"/>
</dbReference>
<dbReference type="PANTHER" id="PTHR12110:SF53">
    <property type="entry name" value="BLR5974 PROTEIN"/>
    <property type="match status" value="1"/>
</dbReference>
<dbReference type="Pfam" id="PF01261">
    <property type="entry name" value="AP_endonuc_2"/>
    <property type="match status" value="1"/>
</dbReference>
<sequence>MNELGLLIKLTNVETIEQLLQRVVDFGFTTCQISTYVPELYTQDNADIINSFCKKNNLEITMLWAGWPGKCEWNFVGGPDTVGLVPLAFRQERKEIIKRGSDFAKLLGVPYVASHAGFIPENMTDPAYPSLVETLREIALHCKKNDQVFCFETGQETPITLLRTIEDIGLGNVGINLDPANLIMYGKGNAIDSLKILGPYIKGIHVKDGLYPTNGKELGIEVPIGQGDVDMPKFIVKLKELGYTGAYTIEIELDRRTVDSSPEQAIEEAIAYLRKHM</sequence>
<dbReference type="PANTHER" id="PTHR12110">
    <property type="entry name" value="HYDROXYPYRUVATE ISOMERASE"/>
    <property type="match status" value="1"/>
</dbReference>
<dbReference type="Gene3D" id="3.20.20.150">
    <property type="entry name" value="Divalent-metal-dependent TIM barrel enzymes"/>
    <property type="match status" value="1"/>
</dbReference>
<feature type="domain" description="Xylose isomerase-like TIM barrel" evidence="1">
    <location>
        <begin position="21"/>
        <end position="275"/>
    </location>
</feature>
<evidence type="ECO:0000259" key="1">
    <source>
        <dbReference type="Pfam" id="PF01261"/>
    </source>
</evidence>
<reference evidence="2" key="1">
    <citation type="submission" date="2019-08" db="EMBL/GenBank/DDBJ databases">
        <authorList>
            <person name="Kucharzyk K."/>
            <person name="Murdoch R.W."/>
            <person name="Higgins S."/>
            <person name="Loffler F."/>
        </authorList>
    </citation>
    <scope>NUCLEOTIDE SEQUENCE</scope>
</reference>